<evidence type="ECO:0000313" key="2">
    <source>
        <dbReference type="Proteomes" id="UP000054560"/>
    </source>
</evidence>
<dbReference type="Proteomes" id="UP000054560">
    <property type="component" value="Unassembled WGS sequence"/>
</dbReference>
<name>A0A0L0FLS0_9EUKA</name>
<protein>
    <submittedName>
        <fullName evidence="1">Uncharacterized protein</fullName>
    </submittedName>
</protein>
<organism evidence="1 2">
    <name type="scientific">Sphaeroforma arctica JP610</name>
    <dbReference type="NCBI Taxonomy" id="667725"/>
    <lineage>
        <taxon>Eukaryota</taxon>
        <taxon>Ichthyosporea</taxon>
        <taxon>Ichthyophonida</taxon>
        <taxon>Sphaeroforma</taxon>
    </lineage>
</organism>
<dbReference type="GeneID" id="25910324"/>
<keyword evidence="2" id="KW-1185">Reference proteome</keyword>
<evidence type="ECO:0000313" key="1">
    <source>
        <dbReference type="EMBL" id="KNC77724.1"/>
    </source>
</evidence>
<gene>
    <name evidence="1" type="ORF">SARC_09820</name>
</gene>
<dbReference type="RefSeq" id="XP_014151626.1">
    <property type="nucleotide sequence ID" value="XM_014296151.1"/>
</dbReference>
<dbReference type="EMBL" id="KQ242650">
    <property type="protein sequence ID" value="KNC77724.1"/>
    <property type="molecule type" value="Genomic_DNA"/>
</dbReference>
<dbReference type="AlphaFoldDB" id="A0A0L0FLS0"/>
<sequence>MPNHYTSNRNVAATVSRDPFFEADRAARALCHSHKSTEGYKMGHKCVATRNELGPATGSPFGRNVVPEYSVDGWFRFVVAGDSPLFISMYVSINVGMYISMYLRGTTAATRLGTHLKTRDRRLDSLSGMDNIKKRQDTPCI</sequence>
<accession>A0A0L0FLS0</accession>
<reference evidence="1 2" key="1">
    <citation type="submission" date="2011-02" db="EMBL/GenBank/DDBJ databases">
        <title>The Genome Sequence of Sphaeroforma arctica JP610.</title>
        <authorList>
            <consortium name="The Broad Institute Genome Sequencing Platform"/>
            <person name="Russ C."/>
            <person name="Cuomo C."/>
            <person name="Young S.K."/>
            <person name="Zeng Q."/>
            <person name="Gargeya S."/>
            <person name="Alvarado L."/>
            <person name="Berlin A."/>
            <person name="Chapman S.B."/>
            <person name="Chen Z."/>
            <person name="Freedman E."/>
            <person name="Gellesch M."/>
            <person name="Goldberg J."/>
            <person name="Griggs A."/>
            <person name="Gujja S."/>
            <person name="Heilman E."/>
            <person name="Heiman D."/>
            <person name="Howarth C."/>
            <person name="Mehta T."/>
            <person name="Neiman D."/>
            <person name="Pearson M."/>
            <person name="Roberts A."/>
            <person name="Saif S."/>
            <person name="Shea T."/>
            <person name="Shenoy N."/>
            <person name="Sisk P."/>
            <person name="Stolte C."/>
            <person name="Sykes S."/>
            <person name="White J."/>
            <person name="Yandava C."/>
            <person name="Burger G."/>
            <person name="Gray M.W."/>
            <person name="Holland P.W.H."/>
            <person name="King N."/>
            <person name="Lang F.B.F."/>
            <person name="Roger A.J."/>
            <person name="Ruiz-Trillo I."/>
            <person name="Haas B."/>
            <person name="Nusbaum C."/>
            <person name="Birren B."/>
        </authorList>
    </citation>
    <scope>NUCLEOTIDE SEQUENCE [LARGE SCALE GENOMIC DNA]</scope>
    <source>
        <strain evidence="1 2">JP610</strain>
    </source>
</reference>
<proteinExistence type="predicted"/>